<keyword evidence="11" id="KW-1185">Reference proteome</keyword>
<organism evidence="10 11">
    <name type="scientific">Cimex lectularius</name>
    <name type="common">Bed bug</name>
    <name type="synonym">Acanthia lectularia</name>
    <dbReference type="NCBI Taxonomy" id="79782"/>
    <lineage>
        <taxon>Eukaryota</taxon>
        <taxon>Metazoa</taxon>
        <taxon>Ecdysozoa</taxon>
        <taxon>Arthropoda</taxon>
        <taxon>Hexapoda</taxon>
        <taxon>Insecta</taxon>
        <taxon>Pterygota</taxon>
        <taxon>Neoptera</taxon>
        <taxon>Paraneoptera</taxon>
        <taxon>Hemiptera</taxon>
        <taxon>Heteroptera</taxon>
        <taxon>Panheteroptera</taxon>
        <taxon>Cimicomorpha</taxon>
        <taxon>Cimicidae</taxon>
        <taxon>Cimex</taxon>
    </lineage>
</organism>
<name>A0A8I6S685_CIMLE</name>
<evidence type="ECO:0000256" key="8">
    <source>
        <dbReference type="ARBA" id="ARBA00031347"/>
    </source>
</evidence>
<comment type="similarity">
    <text evidence="2">Belongs to the COG8 family.</text>
</comment>
<dbReference type="GO" id="GO:0015031">
    <property type="term" value="P:protein transport"/>
    <property type="evidence" value="ECO:0007669"/>
    <property type="project" value="UniProtKB-KW"/>
</dbReference>
<evidence type="ECO:0000256" key="5">
    <source>
        <dbReference type="ARBA" id="ARBA00022927"/>
    </source>
</evidence>
<evidence type="ECO:0000256" key="4">
    <source>
        <dbReference type="ARBA" id="ARBA00022448"/>
    </source>
</evidence>
<feature type="compositionally biased region" description="Basic and acidic residues" evidence="9">
    <location>
        <begin position="547"/>
        <end position="556"/>
    </location>
</feature>
<keyword evidence="7" id="KW-0472">Membrane</keyword>
<keyword evidence="6" id="KW-0333">Golgi apparatus</keyword>
<keyword evidence="4" id="KW-0813">Transport</keyword>
<dbReference type="InterPro" id="IPR016159">
    <property type="entry name" value="Cullin_repeat-like_dom_sf"/>
</dbReference>
<sequence length="571" mass="65270">MDIGCSMDILKLIFPDGIPDSWVDNPTFTNHLNKLGQYNLEKLSKELDHLSIEKAGILNQTQDLAFSNYKTFIQTAECSRELFQQFQKTESSLDSLLEGVPKFVNECEEFMKKCGEIKVKRQVNSISLLKHGSILQLLEVPQLMDTVVQEGLYDDALRLASFVRRIAKTHQNIPVIQSLLIEIEQCWIGLMEKLIMELHSELQLPRCLQVVGVLRRMGILSELDLRLKFLQARDSWFSSVLKQINKEEPQHLNKIIDVYRTHMFNIITQYTVVFPEQENSLTTNTQHFNDYSILQEWINNKVNEFVAVLEKELSSCNDAVGCLEQVMYFGQSLGRVGSDLRALVAPVFVKRLTQALISQIQEATLQFTCDMNKFSLESSLNKVQTLPQLNEPQSDVSPPLDLSLYYPLGRYANSLASCFNQLKLCAPLCIAQPFTRLLEQALTTVATTIAQFYRREQQAMTKEEMDLLSKMVVCFNECFVPYVQRCLHLLFSPVEIATFLSVPVYKLQEQKLTFFDMDHISAPINHLLPVTKIDIAAIVMNQKKEDAAKIDSKSESIAEDENQTDKEIKVS</sequence>
<evidence type="ECO:0000313" key="11">
    <source>
        <dbReference type="Proteomes" id="UP000494040"/>
    </source>
</evidence>
<feature type="region of interest" description="Disordered" evidence="9">
    <location>
        <begin position="547"/>
        <end position="571"/>
    </location>
</feature>
<accession>A0A8I6S685</accession>
<dbReference type="GO" id="GO:0017119">
    <property type="term" value="C:Golgi transport complex"/>
    <property type="evidence" value="ECO:0007669"/>
    <property type="project" value="InterPro"/>
</dbReference>
<reference evidence="10" key="1">
    <citation type="submission" date="2022-01" db="UniProtKB">
        <authorList>
            <consortium name="EnsemblMetazoa"/>
        </authorList>
    </citation>
    <scope>IDENTIFICATION</scope>
</reference>
<keyword evidence="5" id="KW-0653">Protein transport</keyword>
<dbReference type="Proteomes" id="UP000494040">
    <property type="component" value="Unassembled WGS sequence"/>
</dbReference>
<evidence type="ECO:0000256" key="1">
    <source>
        <dbReference type="ARBA" id="ARBA00004395"/>
    </source>
</evidence>
<dbReference type="GO" id="GO:0006891">
    <property type="term" value="P:intra-Golgi vesicle-mediated transport"/>
    <property type="evidence" value="ECO:0007669"/>
    <property type="project" value="TreeGrafter"/>
</dbReference>
<dbReference type="InterPro" id="IPR007255">
    <property type="entry name" value="COG8"/>
</dbReference>
<evidence type="ECO:0000256" key="3">
    <source>
        <dbReference type="ARBA" id="ARBA00020983"/>
    </source>
</evidence>
<dbReference type="Pfam" id="PF04124">
    <property type="entry name" value="Dor1"/>
    <property type="match status" value="1"/>
</dbReference>
<protein>
    <recommendedName>
        <fullName evidence="3">Conserved oligomeric Golgi complex subunit 8</fullName>
    </recommendedName>
    <alternativeName>
        <fullName evidence="8">Component of oligomeric Golgi complex 8</fullName>
    </alternativeName>
</protein>
<evidence type="ECO:0000313" key="10">
    <source>
        <dbReference type="EnsemblMetazoa" id="XP_014254084.1"/>
    </source>
</evidence>
<dbReference type="OrthoDB" id="1661054at2759"/>
<comment type="subcellular location">
    <subcellularLocation>
        <location evidence="1">Golgi apparatus membrane</location>
        <topology evidence="1">Peripheral membrane protein</topology>
    </subcellularLocation>
</comment>
<dbReference type="OMA" id="QRCIHGV"/>
<proteinExistence type="inferred from homology"/>
<dbReference type="GO" id="GO:0000139">
    <property type="term" value="C:Golgi membrane"/>
    <property type="evidence" value="ECO:0007669"/>
    <property type="project" value="UniProtKB-SubCell"/>
</dbReference>
<dbReference type="RefSeq" id="XP_014254084.1">
    <property type="nucleotide sequence ID" value="XM_014398598.2"/>
</dbReference>
<dbReference type="CTD" id="84342"/>
<evidence type="ECO:0000256" key="7">
    <source>
        <dbReference type="ARBA" id="ARBA00023136"/>
    </source>
</evidence>
<dbReference type="AlphaFoldDB" id="A0A8I6S685"/>
<evidence type="ECO:0000256" key="9">
    <source>
        <dbReference type="SAM" id="MobiDB-lite"/>
    </source>
</evidence>
<evidence type="ECO:0000256" key="6">
    <source>
        <dbReference type="ARBA" id="ARBA00023034"/>
    </source>
</evidence>
<dbReference type="EnsemblMetazoa" id="XM_014398598.2">
    <property type="protein sequence ID" value="XP_014254084.1"/>
    <property type="gene ID" value="LOC106669261"/>
</dbReference>
<evidence type="ECO:0000256" key="2">
    <source>
        <dbReference type="ARBA" id="ARBA00006419"/>
    </source>
</evidence>
<dbReference type="PANTHER" id="PTHR21311">
    <property type="entry name" value="CONSERVED OLIGOMERIC GOLGI COMPLEX COMPONENT 8"/>
    <property type="match status" value="1"/>
</dbReference>
<dbReference type="SUPFAM" id="SSF74788">
    <property type="entry name" value="Cullin repeat-like"/>
    <property type="match status" value="1"/>
</dbReference>
<dbReference type="KEGG" id="clec:106669261"/>
<dbReference type="PANTHER" id="PTHR21311:SF0">
    <property type="entry name" value="CONSERVED OLIGOMERIC GOLGI COMPLEX SUBUNIT 8"/>
    <property type="match status" value="1"/>
</dbReference>
<dbReference type="GeneID" id="106669261"/>